<dbReference type="EMBL" id="CM042041">
    <property type="protein sequence ID" value="KAI3711836.1"/>
    <property type="molecule type" value="Genomic_DNA"/>
</dbReference>
<sequence length="308" mass="35117">MVRPSPKQVRINKLSMENHKINKVKQEPHLSGAYIRNLVKHLTSIKPKECFSDHNNMQQESPLLPPPPPPPPPPQPPHKKQVRRRHHTSKPYQERLLNMAEARREIVTALKFHRASMKQQQQQTATNHHQEAATGDLSNNYLDHYYSSLSCPQENLNFTLPNQTLGLTLNFQDFKNLDTSFCHKSLSSCNSMSSSASLSLSSSSSSSSSSAVSMVEEAMVNSSGGNGGQEVVGSNLHHAMDDDEMEKIRLLSEQHQVEWNDAVNLMMSARWFNFLNPFEIEAQDEKFDFEFNLFDHVMEFLPWYDSVL</sequence>
<keyword evidence="2" id="KW-1185">Reference proteome</keyword>
<accession>A0ACB9AQR9</accession>
<gene>
    <name evidence="1" type="ORF">L1987_70384</name>
</gene>
<reference evidence="2" key="1">
    <citation type="journal article" date="2022" name="Mol. Ecol. Resour.">
        <title>The genomes of chicory, endive, great burdock and yacon provide insights into Asteraceae palaeo-polyploidization history and plant inulin production.</title>
        <authorList>
            <person name="Fan W."/>
            <person name="Wang S."/>
            <person name="Wang H."/>
            <person name="Wang A."/>
            <person name="Jiang F."/>
            <person name="Liu H."/>
            <person name="Zhao H."/>
            <person name="Xu D."/>
            <person name="Zhang Y."/>
        </authorList>
    </citation>
    <scope>NUCLEOTIDE SEQUENCE [LARGE SCALE GENOMIC DNA]</scope>
    <source>
        <strain evidence="2">cv. Yunnan</strain>
    </source>
</reference>
<dbReference type="Proteomes" id="UP001056120">
    <property type="component" value="Linkage Group LG24"/>
</dbReference>
<proteinExistence type="predicted"/>
<evidence type="ECO:0000313" key="2">
    <source>
        <dbReference type="Proteomes" id="UP001056120"/>
    </source>
</evidence>
<reference evidence="1 2" key="2">
    <citation type="journal article" date="2022" name="Mol. Ecol. Resour.">
        <title>The genomes of chicory, endive, great burdock and yacon provide insights into Asteraceae paleo-polyploidization history and plant inulin production.</title>
        <authorList>
            <person name="Fan W."/>
            <person name="Wang S."/>
            <person name="Wang H."/>
            <person name="Wang A."/>
            <person name="Jiang F."/>
            <person name="Liu H."/>
            <person name="Zhao H."/>
            <person name="Xu D."/>
            <person name="Zhang Y."/>
        </authorList>
    </citation>
    <scope>NUCLEOTIDE SEQUENCE [LARGE SCALE GENOMIC DNA]</scope>
    <source>
        <strain evidence="2">cv. Yunnan</strain>
        <tissue evidence="1">Leaves</tissue>
    </source>
</reference>
<evidence type="ECO:0000313" key="1">
    <source>
        <dbReference type="EMBL" id="KAI3711836.1"/>
    </source>
</evidence>
<comment type="caution">
    <text evidence="1">The sequence shown here is derived from an EMBL/GenBank/DDBJ whole genome shotgun (WGS) entry which is preliminary data.</text>
</comment>
<organism evidence="1 2">
    <name type="scientific">Smallanthus sonchifolius</name>
    <dbReference type="NCBI Taxonomy" id="185202"/>
    <lineage>
        <taxon>Eukaryota</taxon>
        <taxon>Viridiplantae</taxon>
        <taxon>Streptophyta</taxon>
        <taxon>Embryophyta</taxon>
        <taxon>Tracheophyta</taxon>
        <taxon>Spermatophyta</taxon>
        <taxon>Magnoliopsida</taxon>
        <taxon>eudicotyledons</taxon>
        <taxon>Gunneridae</taxon>
        <taxon>Pentapetalae</taxon>
        <taxon>asterids</taxon>
        <taxon>campanulids</taxon>
        <taxon>Asterales</taxon>
        <taxon>Asteraceae</taxon>
        <taxon>Asteroideae</taxon>
        <taxon>Heliantheae alliance</taxon>
        <taxon>Millerieae</taxon>
        <taxon>Smallanthus</taxon>
    </lineage>
</organism>
<name>A0ACB9AQR9_9ASTR</name>
<protein>
    <submittedName>
        <fullName evidence="1">Uncharacterized protein</fullName>
    </submittedName>
</protein>